<comment type="caution">
    <text evidence="10">The sequence shown here is derived from an EMBL/GenBank/DDBJ whole genome shotgun (WGS) entry which is preliminary data.</text>
</comment>
<evidence type="ECO:0000256" key="5">
    <source>
        <dbReference type="ARBA" id="ARBA00022927"/>
    </source>
</evidence>
<evidence type="ECO:0000256" key="3">
    <source>
        <dbReference type="ARBA" id="ARBA00022475"/>
    </source>
</evidence>
<dbReference type="HAMAP" id="MF_00422">
    <property type="entry name" value="SecE"/>
    <property type="match status" value="1"/>
</dbReference>
<evidence type="ECO:0000256" key="4">
    <source>
        <dbReference type="ARBA" id="ARBA00022692"/>
    </source>
</evidence>
<proteinExistence type="inferred from homology"/>
<keyword evidence="7 9" id="KW-0811">Translocation</keyword>
<comment type="caution">
    <text evidence="9">Lacks conserved residue(s) required for the propagation of feature annotation.</text>
</comment>
<evidence type="ECO:0000256" key="9">
    <source>
        <dbReference type="HAMAP-Rule" id="MF_00422"/>
    </source>
</evidence>
<dbReference type="InterPro" id="IPR001901">
    <property type="entry name" value="Translocase_SecE/Sec61-g"/>
</dbReference>
<evidence type="ECO:0000256" key="8">
    <source>
        <dbReference type="ARBA" id="ARBA00023136"/>
    </source>
</evidence>
<dbReference type="PROSITE" id="PS01067">
    <property type="entry name" value="SECE_SEC61G"/>
    <property type="match status" value="1"/>
</dbReference>
<dbReference type="InterPro" id="IPR005807">
    <property type="entry name" value="SecE_bac"/>
</dbReference>
<evidence type="ECO:0000256" key="6">
    <source>
        <dbReference type="ARBA" id="ARBA00022989"/>
    </source>
</evidence>
<accession>A0ABV6C9I3</accession>
<evidence type="ECO:0000313" key="10">
    <source>
        <dbReference type="EMBL" id="MFC0179630.1"/>
    </source>
</evidence>
<keyword evidence="2 9" id="KW-0813">Transport</keyword>
<dbReference type="PANTHER" id="PTHR33910:SF1">
    <property type="entry name" value="PROTEIN TRANSLOCASE SUBUNIT SECE"/>
    <property type="match status" value="1"/>
</dbReference>
<dbReference type="EMBL" id="JBHLXE010000070">
    <property type="protein sequence ID" value="MFC0179630.1"/>
    <property type="molecule type" value="Genomic_DNA"/>
</dbReference>
<feature type="transmembrane region" description="Helical" evidence="9">
    <location>
        <begin position="110"/>
        <end position="131"/>
    </location>
</feature>
<feature type="transmembrane region" description="Helical" evidence="9">
    <location>
        <begin position="61"/>
        <end position="81"/>
    </location>
</feature>
<evidence type="ECO:0000256" key="2">
    <source>
        <dbReference type="ARBA" id="ARBA00022448"/>
    </source>
</evidence>
<keyword evidence="6 9" id="KW-1133">Transmembrane helix</keyword>
<dbReference type="NCBIfam" id="TIGR00964">
    <property type="entry name" value="secE_bact"/>
    <property type="match status" value="1"/>
</dbReference>
<name>A0ABV6C9I3_9GAMM</name>
<dbReference type="PANTHER" id="PTHR33910">
    <property type="entry name" value="PROTEIN TRANSLOCASE SUBUNIT SECE"/>
    <property type="match status" value="1"/>
</dbReference>
<sequence>MSSNVKNTDNAVKQDKKAKKEIANHEASVERSNDTFKWLGVFILAAAAIVGNIYFRDYQYVSVRIIAVIAVMALAVGLALLTTKGKSFINLARESRTELRKVIWPTRKEATQTTMIVAAITILISLILWGLDGILIRLVTLITKFGVGV</sequence>
<dbReference type="InterPro" id="IPR038379">
    <property type="entry name" value="SecE_sf"/>
</dbReference>
<keyword evidence="5 9" id="KW-0653">Protein transport</keyword>
<dbReference type="Pfam" id="PF00584">
    <property type="entry name" value="SecE"/>
    <property type="match status" value="1"/>
</dbReference>
<dbReference type="Proteomes" id="UP001589758">
    <property type="component" value="Unassembled WGS sequence"/>
</dbReference>
<comment type="similarity">
    <text evidence="9">Belongs to the SecE/SEC61-gamma family.</text>
</comment>
<comment type="function">
    <text evidence="9">Essential subunit of the Sec protein translocation channel SecYEG. Clamps together the 2 halves of SecY. May contact the channel plug during translocation.</text>
</comment>
<organism evidence="10 11">
    <name type="scientific">Thorsellia kenyensis</name>
    <dbReference type="NCBI Taxonomy" id="1549888"/>
    <lineage>
        <taxon>Bacteria</taxon>
        <taxon>Pseudomonadati</taxon>
        <taxon>Pseudomonadota</taxon>
        <taxon>Gammaproteobacteria</taxon>
        <taxon>Enterobacterales</taxon>
        <taxon>Thorselliaceae</taxon>
        <taxon>Thorsellia</taxon>
    </lineage>
</organism>
<gene>
    <name evidence="9 10" type="primary">secE</name>
    <name evidence="10" type="ORF">ACFFIT_05955</name>
</gene>
<keyword evidence="11" id="KW-1185">Reference proteome</keyword>
<dbReference type="PRINTS" id="PR01650">
    <property type="entry name" value="SECETRNLCASE"/>
</dbReference>
<comment type="subcellular location">
    <subcellularLocation>
        <location evidence="1">Membrane</location>
    </subcellularLocation>
</comment>
<comment type="subunit">
    <text evidence="9">Component of the Sec protein translocase complex. Heterotrimer consisting of SecY, SecE and SecG subunits. The heterotrimers can form oligomers, although 1 heterotrimer is thought to be able to translocate proteins. Interacts with the ribosome. Interacts with SecDF, and other proteins may be involved. Interacts with SecA.</text>
</comment>
<keyword evidence="8 9" id="KW-0472">Membrane</keyword>
<evidence type="ECO:0000256" key="7">
    <source>
        <dbReference type="ARBA" id="ARBA00023010"/>
    </source>
</evidence>
<evidence type="ECO:0000313" key="11">
    <source>
        <dbReference type="Proteomes" id="UP001589758"/>
    </source>
</evidence>
<dbReference type="RefSeq" id="WP_385876735.1">
    <property type="nucleotide sequence ID" value="NZ_JBHLXE010000070.1"/>
</dbReference>
<dbReference type="NCBIfam" id="NF004372">
    <property type="entry name" value="PRK05740.1-2"/>
    <property type="match status" value="1"/>
</dbReference>
<evidence type="ECO:0000256" key="1">
    <source>
        <dbReference type="ARBA" id="ARBA00004370"/>
    </source>
</evidence>
<protein>
    <recommendedName>
        <fullName evidence="9">Protein translocase subunit SecE</fullName>
    </recommendedName>
</protein>
<keyword evidence="3 9" id="KW-1003">Cell membrane</keyword>
<keyword evidence="4 9" id="KW-0812">Transmembrane</keyword>
<reference evidence="10 11" key="1">
    <citation type="submission" date="2024-09" db="EMBL/GenBank/DDBJ databases">
        <authorList>
            <person name="Sun Q."/>
            <person name="Mori K."/>
        </authorList>
    </citation>
    <scope>NUCLEOTIDE SEQUENCE [LARGE SCALE GENOMIC DNA]</scope>
    <source>
        <strain evidence="10 11">CCM 8545</strain>
    </source>
</reference>
<dbReference type="Gene3D" id="1.20.5.1030">
    <property type="entry name" value="Preprotein translocase secy subunit"/>
    <property type="match status" value="1"/>
</dbReference>
<feature type="transmembrane region" description="Helical" evidence="9">
    <location>
        <begin position="38"/>
        <end position="55"/>
    </location>
</feature>